<evidence type="ECO:0000313" key="3">
    <source>
        <dbReference type="Proteomes" id="UP000235786"/>
    </source>
</evidence>
<dbReference type="OrthoDB" id="3600004at2759"/>
<evidence type="ECO:0000259" key="1">
    <source>
        <dbReference type="Pfam" id="PF06985"/>
    </source>
</evidence>
<dbReference type="InterPro" id="IPR010730">
    <property type="entry name" value="HET"/>
</dbReference>
<dbReference type="Pfam" id="PF06985">
    <property type="entry name" value="HET"/>
    <property type="match status" value="1"/>
</dbReference>
<dbReference type="InterPro" id="IPR052895">
    <property type="entry name" value="HetReg/Transcr_Mod"/>
</dbReference>
<proteinExistence type="predicted"/>
<dbReference type="STRING" id="1149755.A0A2J6QW24"/>
<dbReference type="PANTHER" id="PTHR24148:SF64">
    <property type="entry name" value="HETEROKARYON INCOMPATIBILITY DOMAIN-CONTAINING PROTEIN"/>
    <property type="match status" value="1"/>
</dbReference>
<evidence type="ECO:0000313" key="2">
    <source>
        <dbReference type="EMBL" id="PMD30476.1"/>
    </source>
</evidence>
<organism evidence="2 3">
    <name type="scientific">Hyaloscypha variabilis (strain UAMH 11265 / GT02V1 / F)</name>
    <name type="common">Meliniomyces variabilis</name>
    <dbReference type="NCBI Taxonomy" id="1149755"/>
    <lineage>
        <taxon>Eukaryota</taxon>
        <taxon>Fungi</taxon>
        <taxon>Dikarya</taxon>
        <taxon>Ascomycota</taxon>
        <taxon>Pezizomycotina</taxon>
        <taxon>Leotiomycetes</taxon>
        <taxon>Helotiales</taxon>
        <taxon>Hyaloscyphaceae</taxon>
        <taxon>Hyaloscypha</taxon>
        <taxon>Hyaloscypha variabilis</taxon>
    </lineage>
</organism>
<sequence>MFIRSSLADSKQLIVHNAKQRTAWAEPFVYDPVIEDDEIRLVEIHQGQRNSQLKCTIVHAQLHKCRSGDGRQVPYDNTYEALSYTWGDPAVLSSIICYYRQRRGAQERTSALHKKLYVTANCLSALKRLMLSDRPRRVWVDAICINQHDMEERNAQVRMMARIYRTASRTVVYLGSIPRSISDAMS</sequence>
<dbReference type="Proteomes" id="UP000235786">
    <property type="component" value="Unassembled WGS sequence"/>
</dbReference>
<gene>
    <name evidence="2" type="ORF">L207DRAFT_443831</name>
</gene>
<reference evidence="2 3" key="1">
    <citation type="submission" date="2016-04" db="EMBL/GenBank/DDBJ databases">
        <title>A degradative enzymes factory behind the ericoid mycorrhizal symbiosis.</title>
        <authorList>
            <consortium name="DOE Joint Genome Institute"/>
            <person name="Martino E."/>
            <person name="Morin E."/>
            <person name="Grelet G."/>
            <person name="Kuo A."/>
            <person name="Kohler A."/>
            <person name="Daghino S."/>
            <person name="Barry K."/>
            <person name="Choi C."/>
            <person name="Cichocki N."/>
            <person name="Clum A."/>
            <person name="Copeland A."/>
            <person name="Hainaut M."/>
            <person name="Haridas S."/>
            <person name="Labutti K."/>
            <person name="Lindquist E."/>
            <person name="Lipzen A."/>
            <person name="Khouja H.-R."/>
            <person name="Murat C."/>
            <person name="Ohm R."/>
            <person name="Olson A."/>
            <person name="Spatafora J."/>
            <person name="Veneault-Fourrey C."/>
            <person name="Henrissat B."/>
            <person name="Grigoriev I."/>
            <person name="Martin F."/>
            <person name="Perotto S."/>
        </authorList>
    </citation>
    <scope>NUCLEOTIDE SEQUENCE [LARGE SCALE GENOMIC DNA]</scope>
    <source>
        <strain evidence="2 3">F</strain>
    </source>
</reference>
<name>A0A2J6QW24_HYAVF</name>
<accession>A0A2J6QW24</accession>
<keyword evidence="3" id="KW-1185">Reference proteome</keyword>
<dbReference type="AlphaFoldDB" id="A0A2J6QW24"/>
<protein>
    <recommendedName>
        <fullName evidence="1">Heterokaryon incompatibility domain-containing protein</fullName>
    </recommendedName>
</protein>
<dbReference type="PANTHER" id="PTHR24148">
    <property type="entry name" value="ANKYRIN REPEAT DOMAIN-CONTAINING PROTEIN 39 HOMOLOG-RELATED"/>
    <property type="match status" value="1"/>
</dbReference>
<dbReference type="EMBL" id="KZ613967">
    <property type="protein sequence ID" value="PMD30476.1"/>
    <property type="molecule type" value="Genomic_DNA"/>
</dbReference>
<feature type="non-terminal residue" evidence="2">
    <location>
        <position position="186"/>
    </location>
</feature>
<feature type="domain" description="Heterokaryon incompatibility" evidence="1">
    <location>
        <begin position="79"/>
        <end position="176"/>
    </location>
</feature>